<keyword evidence="4" id="KW-0175">Coiled coil</keyword>
<dbReference type="Gene3D" id="3.30.70.920">
    <property type="match status" value="1"/>
</dbReference>
<dbReference type="Proteomes" id="UP000066042">
    <property type="component" value="Chromosome"/>
</dbReference>
<dbReference type="GeneID" id="87252196"/>
<feature type="domain" description="HTH asnC-type" evidence="5">
    <location>
        <begin position="5"/>
        <end position="66"/>
    </location>
</feature>
<dbReference type="InterPro" id="IPR019888">
    <property type="entry name" value="Tscrpt_reg_AsnC-like"/>
</dbReference>
<evidence type="ECO:0000313" key="7">
    <source>
        <dbReference type="Proteomes" id="UP000066042"/>
    </source>
</evidence>
<dbReference type="SMART" id="SM00344">
    <property type="entry name" value="HTH_ASNC"/>
    <property type="match status" value="1"/>
</dbReference>
<dbReference type="RefSeq" id="WP_013467176.1">
    <property type="nucleotide sequence ID" value="NZ_CP013050.1"/>
</dbReference>
<accession>A0A0S1XB70</accession>
<dbReference type="InterPro" id="IPR036390">
    <property type="entry name" value="WH_DNA-bd_sf"/>
</dbReference>
<sequence length="149" mass="17322">MRAKIDKVDIQLINLLAKNSRLTYKELAEQLKTTRQRISRRLDKLEKMGVIKKYTIIPDFDRLGYVYVILGITLKPAAPVDEIIERLKDDQDIKIIERAIGSHNLVIHLVAPKDMKDIEKKIHEISKKIDGIDKMDITFITEIVKFEIL</sequence>
<name>A0A0S1XB70_THEBA</name>
<evidence type="ECO:0000256" key="1">
    <source>
        <dbReference type="ARBA" id="ARBA00023015"/>
    </source>
</evidence>
<keyword evidence="2" id="KW-0238">DNA-binding</keyword>
<dbReference type="InterPro" id="IPR011991">
    <property type="entry name" value="ArsR-like_HTH"/>
</dbReference>
<dbReference type="GO" id="GO:0043565">
    <property type="term" value="F:sequence-specific DNA binding"/>
    <property type="evidence" value="ECO:0007669"/>
    <property type="project" value="InterPro"/>
</dbReference>
<dbReference type="PRINTS" id="PR00033">
    <property type="entry name" value="HTHASNC"/>
</dbReference>
<keyword evidence="3" id="KW-0804">Transcription</keyword>
<dbReference type="GO" id="GO:0005829">
    <property type="term" value="C:cytosol"/>
    <property type="evidence" value="ECO:0007669"/>
    <property type="project" value="TreeGrafter"/>
</dbReference>
<evidence type="ECO:0000256" key="2">
    <source>
        <dbReference type="ARBA" id="ARBA00023125"/>
    </source>
</evidence>
<dbReference type="PANTHER" id="PTHR30154">
    <property type="entry name" value="LEUCINE-RESPONSIVE REGULATORY PROTEIN"/>
    <property type="match status" value="1"/>
</dbReference>
<dbReference type="OMA" id="NLVIHIV"/>
<dbReference type="EMBL" id="CP013050">
    <property type="protein sequence ID" value="ALM75023.1"/>
    <property type="molecule type" value="Genomic_DNA"/>
</dbReference>
<dbReference type="AlphaFoldDB" id="A0A0S1XB70"/>
<evidence type="ECO:0000256" key="4">
    <source>
        <dbReference type="SAM" id="Coils"/>
    </source>
</evidence>
<dbReference type="PATRIC" id="fig|55802.8.peg.1072"/>
<dbReference type="InterPro" id="IPR036388">
    <property type="entry name" value="WH-like_DNA-bd_sf"/>
</dbReference>
<gene>
    <name evidence="6" type="ORF">TBCH5v1_1081</name>
</gene>
<evidence type="ECO:0000256" key="3">
    <source>
        <dbReference type="ARBA" id="ARBA00023163"/>
    </source>
</evidence>
<dbReference type="Pfam" id="PF13412">
    <property type="entry name" value="HTH_24"/>
    <property type="match status" value="1"/>
</dbReference>
<dbReference type="PROSITE" id="PS50956">
    <property type="entry name" value="HTH_ASNC_2"/>
    <property type="match status" value="1"/>
</dbReference>
<dbReference type="GO" id="GO:0043200">
    <property type="term" value="P:response to amino acid"/>
    <property type="evidence" value="ECO:0007669"/>
    <property type="project" value="TreeGrafter"/>
</dbReference>
<feature type="coiled-coil region" evidence="4">
    <location>
        <begin position="17"/>
        <end position="48"/>
    </location>
</feature>
<dbReference type="Gene3D" id="1.10.10.10">
    <property type="entry name" value="Winged helix-like DNA-binding domain superfamily/Winged helix DNA-binding domain"/>
    <property type="match status" value="1"/>
</dbReference>
<dbReference type="CDD" id="cd00090">
    <property type="entry name" value="HTH_ARSR"/>
    <property type="match status" value="1"/>
</dbReference>
<evidence type="ECO:0000259" key="5">
    <source>
        <dbReference type="PROSITE" id="PS50956"/>
    </source>
</evidence>
<keyword evidence="1" id="KW-0805">Transcription regulation</keyword>
<protein>
    <submittedName>
        <fullName evidence="6">Transcription regulator</fullName>
    </submittedName>
</protein>
<dbReference type="STRING" id="55802.TBCH5v1_1081"/>
<dbReference type="PANTHER" id="PTHR30154:SF34">
    <property type="entry name" value="TRANSCRIPTIONAL REGULATOR AZLB"/>
    <property type="match status" value="1"/>
</dbReference>
<dbReference type="SUPFAM" id="SSF46785">
    <property type="entry name" value="Winged helix' DNA-binding domain"/>
    <property type="match status" value="1"/>
</dbReference>
<dbReference type="InterPro" id="IPR000485">
    <property type="entry name" value="AsnC-type_HTH_dom"/>
</dbReference>
<organism evidence="6 7">
    <name type="scientific">Thermococcus barophilus</name>
    <dbReference type="NCBI Taxonomy" id="55802"/>
    <lineage>
        <taxon>Archaea</taxon>
        <taxon>Methanobacteriati</taxon>
        <taxon>Methanobacteriota</taxon>
        <taxon>Thermococci</taxon>
        <taxon>Thermococcales</taxon>
        <taxon>Thermococcaceae</taxon>
        <taxon>Thermococcus</taxon>
    </lineage>
</organism>
<proteinExistence type="predicted"/>
<evidence type="ECO:0000313" key="6">
    <source>
        <dbReference type="EMBL" id="ALM75023.1"/>
    </source>
</evidence>
<reference evidence="6 7" key="1">
    <citation type="journal article" date="2016" name="Genome Announc.">
        <title>Complete genome sequence of the hyperthermophilic and piezophilic archaeon Thermococcus barophilus Ch5, capable of growth at the expense of hydrogenogenesis from carbon monoxide and formate.</title>
        <authorList>
            <person name="Oger P."/>
            <person name="Sokolova T.G."/>
            <person name="Kozhevnikova D.A."/>
            <person name="Taranov E.A."/>
            <person name="Vannier P."/>
            <person name="Lee H.S."/>
            <person name="Kwon K.K."/>
            <person name="Kang S.G."/>
            <person name="Lee J.H."/>
            <person name="Bonch-Osmolovskaya E.A."/>
            <person name="Lebedinsky A.V."/>
        </authorList>
    </citation>
    <scope>NUCLEOTIDE SEQUENCE [LARGE SCALE GENOMIC DNA]</scope>
    <source>
        <strain evidence="7">Ch5</strain>
    </source>
</reference>